<dbReference type="EMBL" id="JBJQND010000018">
    <property type="protein sequence ID" value="KAL3837218.1"/>
    <property type="molecule type" value="Genomic_DNA"/>
</dbReference>
<dbReference type="EMBL" id="JBJQND010000018">
    <property type="protein sequence ID" value="KAL3837222.1"/>
    <property type="molecule type" value="Genomic_DNA"/>
</dbReference>
<accession>A0ABD3TLA3</accession>
<dbReference type="EMBL" id="JBJQND010000018">
    <property type="protein sequence ID" value="KAL3837221.1"/>
    <property type="molecule type" value="Genomic_DNA"/>
</dbReference>
<sequence length="96" mass="11524">MEHYLSFHTYCKRQRSSPTGKTPVQIEKRRQLEFPDQNRSYKKWSKEEKLAMTKFVKEHGLPSANVNKFWEECARYIFQTTGLVKSGYTLQTIYRI</sequence>
<dbReference type="EMBL" id="JBJQND010000018">
    <property type="protein sequence ID" value="KAL3837219.1"/>
    <property type="molecule type" value="Genomic_DNA"/>
</dbReference>
<proteinExistence type="predicted"/>
<evidence type="ECO:0000313" key="1">
    <source>
        <dbReference type="EMBL" id="KAL3837218.1"/>
    </source>
</evidence>
<evidence type="ECO:0000313" key="3">
    <source>
        <dbReference type="EMBL" id="KAL3837220.1"/>
    </source>
</evidence>
<evidence type="ECO:0000313" key="4">
    <source>
        <dbReference type="EMBL" id="KAL3837221.1"/>
    </source>
</evidence>
<evidence type="ECO:0000313" key="6">
    <source>
        <dbReference type="Proteomes" id="UP001634394"/>
    </source>
</evidence>
<protein>
    <recommendedName>
        <fullName evidence="7">Myb-like domain-containing protein</fullName>
    </recommendedName>
</protein>
<evidence type="ECO:0000313" key="5">
    <source>
        <dbReference type="EMBL" id="KAL3837222.1"/>
    </source>
</evidence>
<comment type="caution">
    <text evidence="1">The sequence shown here is derived from an EMBL/GenBank/DDBJ whole genome shotgun (WGS) entry which is preliminary data.</text>
</comment>
<dbReference type="EMBL" id="JBJQND010000018">
    <property type="protein sequence ID" value="KAL3837220.1"/>
    <property type="molecule type" value="Genomic_DNA"/>
</dbReference>
<evidence type="ECO:0008006" key="7">
    <source>
        <dbReference type="Google" id="ProtNLM"/>
    </source>
</evidence>
<dbReference type="AlphaFoldDB" id="A0ABD3TLA3"/>
<keyword evidence="6" id="KW-1185">Reference proteome</keyword>
<reference evidence="1 6" key="1">
    <citation type="submission" date="2024-11" db="EMBL/GenBank/DDBJ databases">
        <title>Chromosome-level genome assembly of the freshwater bivalve Anodonta woodiana.</title>
        <authorList>
            <person name="Chen X."/>
        </authorList>
    </citation>
    <scope>NUCLEOTIDE SEQUENCE [LARGE SCALE GENOMIC DNA]</scope>
    <source>
        <strain evidence="1">MN2024</strain>
        <tissue evidence="1">Gills</tissue>
    </source>
</reference>
<dbReference type="Proteomes" id="UP001634394">
    <property type="component" value="Unassembled WGS sequence"/>
</dbReference>
<organism evidence="1 6">
    <name type="scientific">Sinanodonta woodiana</name>
    <name type="common">Chinese pond mussel</name>
    <name type="synonym">Anodonta woodiana</name>
    <dbReference type="NCBI Taxonomy" id="1069815"/>
    <lineage>
        <taxon>Eukaryota</taxon>
        <taxon>Metazoa</taxon>
        <taxon>Spiralia</taxon>
        <taxon>Lophotrochozoa</taxon>
        <taxon>Mollusca</taxon>
        <taxon>Bivalvia</taxon>
        <taxon>Autobranchia</taxon>
        <taxon>Heteroconchia</taxon>
        <taxon>Palaeoheterodonta</taxon>
        <taxon>Unionida</taxon>
        <taxon>Unionoidea</taxon>
        <taxon>Unionidae</taxon>
        <taxon>Unioninae</taxon>
        <taxon>Sinanodonta</taxon>
    </lineage>
</organism>
<evidence type="ECO:0000313" key="2">
    <source>
        <dbReference type="EMBL" id="KAL3837219.1"/>
    </source>
</evidence>
<name>A0ABD3TLA3_SINWO</name>
<gene>
    <name evidence="1" type="ORF">ACJMK2_022589</name>
    <name evidence="2" type="ORF">ACJMK2_022590</name>
    <name evidence="3" type="ORF">ACJMK2_022591</name>
    <name evidence="4" type="ORF">ACJMK2_022592</name>
    <name evidence="5" type="ORF">ACJMK2_022593</name>
</gene>